<organism evidence="2 3">
    <name type="scientific">Thalassospira xiamenensis</name>
    <dbReference type="NCBI Taxonomy" id="220697"/>
    <lineage>
        <taxon>Bacteria</taxon>
        <taxon>Pseudomonadati</taxon>
        <taxon>Pseudomonadota</taxon>
        <taxon>Alphaproteobacteria</taxon>
        <taxon>Rhodospirillales</taxon>
        <taxon>Thalassospiraceae</taxon>
        <taxon>Thalassospira</taxon>
    </lineage>
</organism>
<feature type="region of interest" description="Disordered" evidence="1">
    <location>
        <begin position="282"/>
        <end position="307"/>
    </location>
</feature>
<dbReference type="EMBL" id="OBMM01000009">
    <property type="protein sequence ID" value="SOC30517.1"/>
    <property type="molecule type" value="Genomic_DNA"/>
</dbReference>
<evidence type="ECO:0000313" key="2">
    <source>
        <dbReference type="EMBL" id="SOC30517.1"/>
    </source>
</evidence>
<sequence length="307" mass="34520">MPGVKLKKKVAGVLKANRRRLDIHGDRDVAANEIGDVLSKTLIAEISKLPLLNYRPSLRRKVFSRMTREEVVHGKKLRKFRPDKDMNRAFRAAETNQDELFSTALTRNIIKGFRITEMAKDPEAFNLLVDLMSAIRISTSHSGYSLKTESMQHPTRAKSGLFDDPYVTASNHALMDARRRAYVTRAMKEAIDAGKPVMEIAKAGLRAAIEYTLNHFTAPVTADDVFPHSRLKKVLNASTSDPKAKAQIQSREVMKDQYERLGGALRLAIPGETNAQSLTRNWRRDGTTPLQGDDVEIEPPSPRRYVV</sequence>
<dbReference type="Proteomes" id="UP000219068">
    <property type="component" value="Unassembled WGS sequence"/>
</dbReference>
<dbReference type="AlphaFoldDB" id="A0A285TY55"/>
<dbReference type="RefSeq" id="WP_097053628.1">
    <property type="nucleotide sequence ID" value="NZ_OBMM01000009.1"/>
</dbReference>
<evidence type="ECO:0000313" key="3">
    <source>
        <dbReference type="Proteomes" id="UP000219068"/>
    </source>
</evidence>
<reference evidence="2 3" key="1">
    <citation type="submission" date="2017-08" db="EMBL/GenBank/DDBJ databases">
        <authorList>
            <person name="de Groot N.N."/>
        </authorList>
    </citation>
    <scope>NUCLEOTIDE SEQUENCE [LARGE SCALE GENOMIC DNA]</scope>
    <source>
        <strain evidence="2 3">USBA 78</strain>
    </source>
</reference>
<proteinExistence type="predicted"/>
<accession>A0A285TY55</accession>
<name>A0A285TY55_9PROT</name>
<protein>
    <submittedName>
        <fullName evidence="2">Uncharacterized protein</fullName>
    </submittedName>
</protein>
<gene>
    <name evidence="2" type="ORF">SAMN05428964_10970</name>
</gene>
<evidence type="ECO:0000256" key="1">
    <source>
        <dbReference type="SAM" id="MobiDB-lite"/>
    </source>
</evidence>